<evidence type="ECO:0000256" key="2">
    <source>
        <dbReference type="SAM" id="Phobius"/>
    </source>
</evidence>
<organism evidence="3 4">
    <name type="scientific">Fimbriiglobus ruber</name>
    <dbReference type="NCBI Taxonomy" id="1908690"/>
    <lineage>
        <taxon>Bacteria</taxon>
        <taxon>Pseudomonadati</taxon>
        <taxon>Planctomycetota</taxon>
        <taxon>Planctomycetia</taxon>
        <taxon>Gemmatales</taxon>
        <taxon>Gemmataceae</taxon>
        <taxon>Fimbriiglobus</taxon>
    </lineage>
</organism>
<evidence type="ECO:0000313" key="3">
    <source>
        <dbReference type="EMBL" id="OWK36018.1"/>
    </source>
</evidence>
<name>A0A225DBW3_9BACT</name>
<dbReference type="EMBL" id="NIDE01000017">
    <property type="protein sequence ID" value="OWK36018.1"/>
    <property type="molecule type" value="Genomic_DNA"/>
</dbReference>
<keyword evidence="2" id="KW-1133">Transmembrane helix</keyword>
<reference evidence="4" key="1">
    <citation type="submission" date="2017-06" db="EMBL/GenBank/DDBJ databases">
        <title>Genome analysis of Fimbriiglobus ruber SP5, the first member of the order Planctomycetales with confirmed chitinolytic capability.</title>
        <authorList>
            <person name="Ravin N.V."/>
            <person name="Rakitin A.L."/>
            <person name="Ivanova A.A."/>
            <person name="Beletsky A.V."/>
            <person name="Kulichevskaya I.S."/>
            <person name="Mardanov A.V."/>
            <person name="Dedysh S.N."/>
        </authorList>
    </citation>
    <scope>NUCLEOTIDE SEQUENCE [LARGE SCALE GENOMIC DNA]</scope>
    <source>
        <strain evidence="4">SP5</strain>
    </source>
</reference>
<dbReference type="RefSeq" id="WP_088259090.1">
    <property type="nucleotide sequence ID" value="NZ_NIDE01000017.1"/>
</dbReference>
<dbReference type="Gene3D" id="1.50.10.20">
    <property type="match status" value="1"/>
</dbReference>
<proteinExistence type="predicted"/>
<evidence type="ECO:0008006" key="5">
    <source>
        <dbReference type="Google" id="ProtNLM"/>
    </source>
</evidence>
<keyword evidence="2" id="KW-0812">Transmembrane</keyword>
<dbReference type="CDD" id="cd00688">
    <property type="entry name" value="ISOPREN_C2_like"/>
    <property type="match status" value="1"/>
</dbReference>
<protein>
    <recommendedName>
        <fullName evidence="5">Squalene cyclase C-terminal domain-containing protein</fullName>
    </recommendedName>
</protein>
<feature type="region of interest" description="Disordered" evidence="1">
    <location>
        <begin position="70"/>
        <end position="102"/>
    </location>
</feature>
<dbReference type="Proteomes" id="UP000214646">
    <property type="component" value="Unassembled WGS sequence"/>
</dbReference>
<feature type="transmembrane region" description="Helical" evidence="2">
    <location>
        <begin position="40"/>
        <end position="60"/>
    </location>
</feature>
<dbReference type="InterPro" id="IPR008930">
    <property type="entry name" value="Terpenoid_cyclase/PrenylTrfase"/>
</dbReference>
<dbReference type="SUPFAM" id="SSF48239">
    <property type="entry name" value="Terpenoid cyclases/Protein prenyltransferases"/>
    <property type="match status" value="1"/>
</dbReference>
<keyword evidence="4" id="KW-1185">Reference proteome</keyword>
<comment type="caution">
    <text evidence="3">The sequence shown here is derived from an EMBL/GenBank/DDBJ whole genome shotgun (WGS) entry which is preliminary data.</text>
</comment>
<accession>A0A225DBW3</accession>
<keyword evidence="2" id="KW-0472">Membrane</keyword>
<gene>
    <name evidence="3" type="ORF">FRUB_08581</name>
</gene>
<evidence type="ECO:0000313" key="4">
    <source>
        <dbReference type="Proteomes" id="UP000214646"/>
    </source>
</evidence>
<evidence type="ECO:0000256" key="1">
    <source>
        <dbReference type="SAM" id="MobiDB-lite"/>
    </source>
</evidence>
<sequence>MAAPAPDKKLVDKPADKAAVIRVVQGAEETPNQRLVRKHIPAWVISGAVHVALIVTLILVDRLMPKAAAQPPSNTEIAVVNDDSEKDQKQPDLTNPDIGLDSELPAAVQNDNVQDVNVDTKVVAPDAGIQDATSNVKQDIIPPAGIGDPSMNPGAVGDAGAVMAGAGGGSDGAVMNSGFNGRGNATKSKLLASGGGNSASEAAVARGLVWLAKQQRANGSWVYDGSSGGDTCAATGMGLLPFLAAGQTHKVSKDNKYNKNVEGGLKFLINNQKPDGSFNQSTGMYSHAIATVALCEALG</sequence>
<dbReference type="OrthoDB" id="238862at2"/>
<dbReference type="AlphaFoldDB" id="A0A225DBW3"/>